<dbReference type="GO" id="GO:0005524">
    <property type="term" value="F:ATP binding"/>
    <property type="evidence" value="ECO:0007669"/>
    <property type="project" value="UniProtKB-KW"/>
</dbReference>
<dbReference type="STRING" id="1156394.T0Q2R5"/>
<evidence type="ECO:0000313" key="5">
    <source>
        <dbReference type="EMBL" id="EQC28846.1"/>
    </source>
</evidence>
<dbReference type="InParanoid" id="T0Q2R5"/>
<dbReference type="PROSITE" id="PS50011">
    <property type="entry name" value="PROTEIN_KINASE_DOM"/>
    <property type="match status" value="1"/>
</dbReference>
<dbReference type="PANTHER" id="PTHR24346:SF75">
    <property type="entry name" value="AURORA KINASE"/>
    <property type="match status" value="1"/>
</dbReference>
<feature type="domain" description="Protein kinase" evidence="4">
    <location>
        <begin position="1"/>
        <end position="268"/>
    </location>
</feature>
<gene>
    <name evidence="5" type="ORF">SDRG_13358</name>
</gene>
<organism evidence="5 6">
    <name type="scientific">Saprolegnia diclina (strain VS20)</name>
    <dbReference type="NCBI Taxonomy" id="1156394"/>
    <lineage>
        <taxon>Eukaryota</taxon>
        <taxon>Sar</taxon>
        <taxon>Stramenopiles</taxon>
        <taxon>Oomycota</taxon>
        <taxon>Saprolegniomycetes</taxon>
        <taxon>Saprolegniales</taxon>
        <taxon>Saprolegniaceae</taxon>
        <taxon>Saprolegnia</taxon>
    </lineage>
</organism>
<name>T0Q2R5_SAPDV</name>
<sequence length="313" mass="34897">MDKYVVLRDGSLATCSEKKSGLRVAMRRLPAHKAHKATPRSVLPTENAEMERRVSRALSAKGGHMHVLKLLRDFQENDMEHLVYEHCGAGSVFDVLCTSATKRFSPARTMGLFSQIVDGVAFMHKRGFAHCDLSLETVLVTDNGTCKLGFFGLAADVGKLLTQAVGKYIYMAPEMYKEATLFEPSSTDVWALGIMLFIMLTGVAPFRQARRLDDRYECLLTSGVNGLASLLRVDHLISTQAMDLLSMLLVPSPLERASIVDVANHPYVVGDRQPSSKQRSFFQKVLTPLRLPTRRQSVECGDRQRAFTIPHRL</sequence>
<dbReference type="SUPFAM" id="SSF56112">
    <property type="entry name" value="Protein kinase-like (PK-like)"/>
    <property type="match status" value="1"/>
</dbReference>
<evidence type="ECO:0000256" key="2">
    <source>
        <dbReference type="ARBA" id="ARBA00022840"/>
    </source>
</evidence>
<dbReference type="GeneID" id="19954085"/>
<dbReference type="GO" id="GO:0035556">
    <property type="term" value="P:intracellular signal transduction"/>
    <property type="evidence" value="ECO:0007669"/>
    <property type="project" value="TreeGrafter"/>
</dbReference>
<dbReference type="InterPro" id="IPR000719">
    <property type="entry name" value="Prot_kinase_dom"/>
</dbReference>
<keyword evidence="3" id="KW-0812">Transmembrane</keyword>
<dbReference type="Gene3D" id="1.10.510.10">
    <property type="entry name" value="Transferase(Phosphotransferase) domain 1"/>
    <property type="match status" value="1"/>
</dbReference>
<dbReference type="eggNOG" id="KOG0599">
    <property type="taxonomic scope" value="Eukaryota"/>
</dbReference>
<dbReference type="InterPro" id="IPR011009">
    <property type="entry name" value="Kinase-like_dom_sf"/>
</dbReference>
<keyword evidence="3" id="KW-0472">Membrane</keyword>
<dbReference type="OrthoDB" id="193931at2759"/>
<keyword evidence="2" id="KW-0067">ATP-binding</keyword>
<keyword evidence="1" id="KW-0547">Nucleotide-binding</keyword>
<feature type="transmembrane region" description="Helical" evidence="3">
    <location>
        <begin position="189"/>
        <end position="206"/>
    </location>
</feature>
<dbReference type="VEuPathDB" id="FungiDB:SDRG_13358"/>
<dbReference type="GO" id="GO:0005737">
    <property type="term" value="C:cytoplasm"/>
    <property type="evidence" value="ECO:0007669"/>
    <property type="project" value="TreeGrafter"/>
</dbReference>
<evidence type="ECO:0000256" key="1">
    <source>
        <dbReference type="ARBA" id="ARBA00022741"/>
    </source>
</evidence>
<keyword evidence="5" id="KW-0808">Transferase</keyword>
<dbReference type="GO" id="GO:0004674">
    <property type="term" value="F:protein serine/threonine kinase activity"/>
    <property type="evidence" value="ECO:0007669"/>
    <property type="project" value="TreeGrafter"/>
</dbReference>
<evidence type="ECO:0000259" key="4">
    <source>
        <dbReference type="PROSITE" id="PS50011"/>
    </source>
</evidence>
<dbReference type="PANTHER" id="PTHR24346">
    <property type="entry name" value="MAP/MICROTUBULE AFFINITY-REGULATING KINASE"/>
    <property type="match status" value="1"/>
</dbReference>
<reference evidence="5 6" key="1">
    <citation type="submission" date="2012-04" db="EMBL/GenBank/DDBJ databases">
        <title>The Genome Sequence of Saprolegnia declina VS20.</title>
        <authorList>
            <consortium name="The Broad Institute Genome Sequencing Platform"/>
            <person name="Russ C."/>
            <person name="Nusbaum C."/>
            <person name="Tyler B."/>
            <person name="van West P."/>
            <person name="Dieguez-Uribeondo J."/>
            <person name="de Bruijn I."/>
            <person name="Tripathy S."/>
            <person name="Jiang R."/>
            <person name="Young S.K."/>
            <person name="Zeng Q."/>
            <person name="Gargeya S."/>
            <person name="Fitzgerald M."/>
            <person name="Haas B."/>
            <person name="Abouelleil A."/>
            <person name="Alvarado L."/>
            <person name="Arachchi H.M."/>
            <person name="Berlin A."/>
            <person name="Chapman S.B."/>
            <person name="Goldberg J."/>
            <person name="Griggs A."/>
            <person name="Gujja S."/>
            <person name="Hansen M."/>
            <person name="Howarth C."/>
            <person name="Imamovic A."/>
            <person name="Larimer J."/>
            <person name="McCowen C."/>
            <person name="Montmayeur A."/>
            <person name="Murphy C."/>
            <person name="Neiman D."/>
            <person name="Pearson M."/>
            <person name="Priest M."/>
            <person name="Roberts A."/>
            <person name="Saif S."/>
            <person name="Shea T."/>
            <person name="Sisk P."/>
            <person name="Sykes S."/>
            <person name="Wortman J."/>
            <person name="Nusbaum C."/>
            <person name="Birren B."/>
        </authorList>
    </citation>
    <scope>NUCLEOTIDE SEQUENCE [LARGE SCALE GENOMIC DNA]</scope>
    <source>
        <strain evidence="5 6">VS20</strain>
    </source>
</reference>
<accession>T0Q2R5</accession>
<protein>
    <submittedName>
        <fullName evidence="5">CAMK protein kinase</fullName>
    </submittedName>
</protein>
<evidence type="ECO:0000256" key="3">
    <source>
        <dbReference type="SAM" id="Phobius"/>
    </source>
</evidence>
<dbReference type="Proteomes" id="UP000030762">
    <property type="component" value="Unassembled WGS sequence"/>
</dbReference>
<keyword evidence="5" id="KW-0418">Kinase</keyword>
<evidence type="ECO:0000313" key="6">
    <source>
        <dbReference type="Proteomes" id="UP000030762"/>
    </source>
</evidence>
<dbReference type="RefSeq" id="XP_008617663.1">
    <property type="nucleotide sequence ID" value="XM_008619441.1"/>
</dbReference>
<dbReference type="AlphaFoldDB" id="T0Q2R5"/>
<keyword evidence="3" id="KW-1133">Transmembrane helix</keyword>
<dbReference type="Pfam" id="PF00069">
    <property type="entry name" value="Pkinase"/>
    <property type="match status" value="1"/>
</dbReference>
<dbReference type="OMA" id="RRQSVEC"/>
<keyword evidence="6" id="KW-1185">Reference proteome</keyword>
<dbReference type="EMBL" id="JH767190">
    <property type="protein sequence ID" value="EQC28846.1"/>
    <property type="molecule type" value="Genomic_DNA"/>
</dbReference>
<proteinExistence type="predicted"/>